<dbReference type="EMBL" id="QFYS01000006">
    <property type="protein sequence ID" value="RAK64281.1"/>
    <property type="molecule type" value="Genomic_DNA"/>
</dbReference>
<proteinExistence type="predicted"/>
<name>A0A328BCW8_9CAUL</name>
<gene>
    <name evidence="1" type="ORF">DJ019_13970</name>
</gene>
<sequence length="128" mass="14013">MLVLLNTVVVKLPDVARLPPGLEPLNGATPAGVLKAGAELYAKHPRLEYDRPDIAEWYCSLLAAKVPGVGGVLFEKVGDRYVGRLAEAPFPLLARLYKMQRDGFSIEDEANRTVWYPAKRVLAAAAVR</sequence>
<dbReference type="Proteomes" id="UP000249524">
    <property type="component" value="Unassembled WGS sequence"/>
</dbReference>
<accession>A0A328BCW8</accession>
<dbReference type="RefSeq" id="WP_111276668.1">
    <property type="nucleotide sequence ID" value="NZ_QFYS01000006.1"/>
</dbReference>
<organism evidence="1 2">
    <name type="scientific">Phenylobacterium kunshanense</name>
    <dbReference type="NCBI Taxonomy" id="1445034"/>
    <lineage>
        <taxon>Bacteria</taxon>
        <taxon>Pseudomonadati</taxon>
        <taxon>Pseudomonadota</taxon>
        <taxon>Alphaproteobacteria</taxon>
        <taxon>Caulobacterales</taxon>
        <taxon>Caulobacteraceae</taxon>
        <taxon>Phenylobacterium</taxon>
    </lineage>
</organism>
<dbReference type="OrthoDB" id="9964874at2"/>
<dbReference type="AlphaFoldDB" id="A0A328BCW8"/>
<protein>
    <submittedName>
        <fullName evidence="1">Uncharacterized protein</fullName>
    </submittedName>
</protein>
<reference evidence="1 2" key="1">
    <citation type="submission" date="2018-05" db="EMBL/GenBank/DDBJ databases">
        <authorList>
            <person name="Lanie J.A."/>
            <person name="Ng W.-L."/>
            <person name="Kazmierczak K.M."/>
            <person name="Andrzejewski T.M."/>
            <person name="Davidsen T.M."/>
            <person name="Wayne K.J."/>
            <person name="Tettelin H."/>
            <person name="Glass J.I."/>
            <person name="Rusch D."/>
            <person name="Podicherti R."/>
            <person name="Tsui H.-C.T."/>
            <person name="Winkler M.E."/>
        </authorList>
    </citation>
    <scope>NUCLEOTIDE SEQUENCE [LARGE SCALE GENOMIC DNA]</scope>
    <source>
        <strain evidence="1 2">BUT-10</strain>
    </source>
</reference>
<evidence type="ECO:0000313" key="1">
    <source>
        <dbReference type="EMBL" id="RAK64281.1"/>
    </source>
</evidence>
<evidence type="ECO:0000313" key="2">
    <source>
        <dbReference type="Proteomes" id="UP000249524"/>
    </source>
</evidence>
<keyword evidence="2" id="KW-1185">Reference proteome</keyword>
<comment type="caution">
    <text evidence="1">The sequence shown here is derived from an EMBL/GenBank/DDBJ whole genome shotgun (WGS) entry which is preliminary data.</text>
</comment>